<accession>A0A7Y7IFN4</accession>
<dbReference type="CDD" id="cd02603">
    <property type="entry name" value="HAD_sEH-N_like"/>
    <property type="match status" value="1"/>
</dbReference>
<sequence length="205" mass="22351">MTAISRSDVWYLFDYGMVISMAPEAADWAALEGAAGRELEERTSPYWAMREPFDAGKLTPKEYWSGVLGRAVDAAEVDALEAMDAMQWSHLNAETLAVLETLHTGQSNLALLSNMPAQMAGRYAAGSPWVGYFSKLYFSGELGMVKPDPRIFDHVVAELGAETRNVVFIDDNHANIATAGELGLNTVHYTPGMDLLDALSSAVCR</sequence>
<dbReference type="EMBL" id="JAAMFM010000007">
    <property type="protein sequence ID" value="NVM94626.1"/>
    <property type="molecule type" value="Genomic_DNA"/>
</dbReference>
<evidence type="ECO:0000313" key="1">
    <source>
        <dbReference type="EMBL" id="NVM94626.1"/>
    </source>
</evidence>
<dbReference type="Proteomes" id="UP000543556">
    <property type="component" value="Unassembled WGS sequence"/>
</dbReference>
<organism evidence="1 2">
    <name type="scientific">Arthrobacter wenxiniae</name>
    <dbReference type="NCBI Taxonomy" id="2713570"/>
    <lineage>
        <taxon>Bacteria</taxon>
        <taxon>Bacillati</taxon>
        <taxon>Actinomycetota</taxon>
        <taxon>Actinomycetes</taxon>
        <taxon>Micrococcales</taxon>
        <taxon>Micrococcaceae</taxon>
        <taxon>Arthrobacter</taxon>
    </lineage>
</organism>
<dbReference type="PANTHER" id="PTHR43611">
    <property type="entry name" value="ALPHA-D-GLUCOSE 1-PHOSPHATE PHOSPHATASE"/>
    <property type="match status" value="1"/>
</dbReference>
<evidence type="ECO:0000313" key="2">
    <source>
        <dbReference type="Proteomes" id="UP000543556"/>
    </source>
</evidence>
<dbReference type="InterPro" id="IPR023198">
    <property type="entry name" value="PGP-like_dom2"/>
</dbReference>
<dbReference type="InterPro" id="IPR023214">
    <property type="entry name" value="HAD_sf"/>
</dbReference>
<dbReference type="RefSeq" id="WP_176634362.1">
    <property type="nucleotide sequence ID" value="NZ_JAAMFM010000007.1"/>
</dbReference>
<dbReference type="Gene3D" id="1.10.150.240">
    <property type="entry name" value="Putative phosphatase, domain 2"/>
    <property type="match status" value="1"/>
</dbReference>
<dbReference type="NCBIfam" id="TIGR01509">
    <property type="entry name" value="HAD-SF-IA-v3"/>
    <property type="match status" value="1"/>
</dbReference>
<dbReference type="InterPro" id="IPR036412">
    <property type="entry name" value="HAD-like_sf"/>
</dbReference>
<proteinExistence type="predicted"/>
<reference evidence="1 2" key="1">
    <citation type="submission" date="2020-02" db="EMBL/GenBank/DDBJ databases">
        <title>Genome sequence of strain AETb3-4.</title>
        <authorList>
            <person name="Gao J."/>
            <person name="Zhang X."/>
        </authorList>
    </citation>
    <scope>NUCLEOTIDE SEQUENCE [LARGE SCALE GENOMIC DNA]</scope>
    <source>
        <strain evidence="1 2">AETb3-4</strain>
    </source>
</reference>
<dbReference type="PANTHER" id="PTHR43611:SF3">
    <property type="entry name" value="FLAVIN MONONUCLEOTIDE HYDROLASE 1, CHLOROPLATIC"/>
    <property type="match status" value="1"/>
</dbReference>
<gene>
    <name evidence="1" type="ORF">G6034_06825</name>
</gene>
<dbReference type="SUPFAM" id="SSF56784">
    <property type="entry name" value="HAD-like"/>
    <property type="match status" value="1"/>
</dbReference>
<protein>
    <submittedName>
        <fullName evidence="1">HAD family phosphatase</fullName>
    </submittedName>
</protein>
<dbReference type="AlphaFoldDB" id="A0A7Y7IFN4"/>
<keyword evidence="2" id="KW-1185">Reference proteome</keyword>
<name>A0A7Y7IFN4_9MICC</name>
<dbReference type="InterPro" id="IPR006439">
    <property type="entry name" value="HAD-SF_hydro_IA"/>
</dbReference>
<dbReference type="Gene3D" id="3.40.50.1000">
    <property type="entry name" value="HAD superfamily/HAD-like"/>
    <property type="match status" value="1"/>
</dbReference>
<dbReference type="Pfam" id="PF00702">
    <property type="entry name" value="Hydrolase"/>
    <property type="match status" value="1"/>
</dbReference>
<comment type="caution">
    <text evidence="1">The sequence shown here is derived from an EMBL/GenBank/DDBJ whole genome shotgun (WGS) entry which is preliminary data.</text>
</comment>